<protein>
    <submittedName>
        <fullName evidence="2">Uncharacterized protein</fullName>
    </submittedName>
</protein>
<sequence length="410" mass="40601">MSAPTVAGGWGMGLAPVAGSAAGVRAVAAAVEATGRRLAAAATDLVRLRDGAVWDGPAGTAFGTRIAQVPTVLDRAARRHLCAAAPLRHFADALEAEQAVAQHAADDHADAWSRHAVLEDRATALVMAGRDETSPEVMVLRALQRDQLADAARAQARHRGALDRLEAEDRRCSTVLRALADDALADPLLYRGLRATSSFGHGAGALAALVAPAAPPARLVAVVGDGVGVAADGALLLGYGEGGWGELATGAGLAAMGVAGQSLRAGATAGAVVRADGAVVAGASLGAPERLVAGLAQTARGRVADARRLLDVPPERGTASALLGGPALRGPRATLGGLAARGRQAAGARAGQVRLELASAAAGGRTTQRMYAAGVSLQAGAAAGDRLRGSRGSGGGPSTVADGVRATATG</sequence>
<comment type="caution">
    <text evidence="2">The sequence shown here is derived from an EMBL/GenBank/DDBJ whole genome shotgun (WGS) entry which is preliminary data.</text>
</comment>
<dbReference type="OrthoDB" id="4862507at2"/>
<reference evidence="2 3" key="1">
    <citation type="submission" date="2017-12" db="EMBL/GenBank/DDBJ databases">
        <title>Sequencing the genomes of 1000 Actinobacteria strains.</title>
        <authorList>
            <person name="Klenk H.-P."/>
        </authorList>
    </citation>
    <scope>NUCLEOTIDE SEQUENCE [LARGE SCALE GENOMIC DNA]</scope>
    <source>
        <strain evidence="2 3">DSM 12806</strain>
    </source>
</reference>
<dbReference type="AlphaFoldDB" id="A0A2N3YFR5"/>
<gene>
    <name evidence="2" type="ORF">ATL31_0491</name>
</gene>
<evidence type="ECO:0000313" key="3">
    <source>
        <dbReference type="Proteomes" id="UP000233781"/>
    </source>
</evidence>
<name>A0A2N3YFR5_9MICO</name>
<dbReference type="Proteomes" id="UP000233781">
    <property type="component" value="Unassembled WGS sequence"/>
</dbReference>
<feature type="region of interest" description="Disordered" evidence="1">
    <location>
        <begin position="385"/>
        <end position="410"/>
    </location>
</feature>
<dbReference type="EMBL" id="PJNE01000001">
    <property type="protein sequence ID" value="PKW25693.1"/>
    <property type="molecule type" value="Genomic_DNA"/>
</dbReference>
<keyword evidence="3" id="KW-1185">Reference proteome</keyword>
<organism evidence="2 3">
    <name type="scientific">Phycicoccus duodecadis</name>
    <dbReference type="NCBI Taxonomy" id="173053"/>
    <lineage>
        <taxon>Bacteria</taxon>
        <taxon>Bacillati</taxon>
        <taxon>Actinomycetota</taxon>
        <taxon>Actinomycetes</taxon>
        <taxon>Micrococcales</taxon>
        <taxon>Intrasporangiaceae</taxon>
        <taxon>Phycicoccus</taxon>
    </lineage>
</organism>
<proteinExistence type="predicted"/>
<evidence type="ECO:0000256" key="1">
    <source>
        <dbReference type="SAM" id="MobiDB-lite"/>
    </source>
</evidence>
<evidence type="ECO:0000313" key="2">
    <source>
        <dbReference type="EMBL" id="PKW25693.1"/>
    </source>
</evidence>
<accession>A0A2N3YFR5</accession>
<dbReference type="RefSeq" id="WP_143598282.1">
    <property type="nucleotide sequence ID" value="NZ_PJNE01000001.1"/>
</dbReference>